<dbReference type="PANTHER" id="PTHR11432">
    <property type="entry name" value="NADH DEHYDROGENASE SUBUNIT 1"/>
    <property type="match status" value="1"/>
</dbReference>
<dbReference type="GO" id="GO:0003954">
    <property type="term" value="F:NADH dehydrogenase activity"/>
    <property type="evidence" value="ECO:0007669"/>
    <property type="project" value="TreeGrafter"/>
</dbReference>
<comment type="similarity">
    <text evidence="5 6">Belongs to the complex I subunit 1 family.</text>
</comment>
<evidence type="ECO:0000256" key="2">
    <source>
        <dbReference type="ARBA" id="ARBA00022692"/>
    </source>
</evidence>
<dbReference type="STRING" id="1090615.SAMN04515671_2492"/>
<dbReference type="HAMAP" id="MF_01350">
    <property type="entry name" value="NDH1_NuoH"/>
    <property type="match status" value="1"/>
</dbReference>
<dbReference type="Proteomes" id="UP000198741">
    <property type="component" value="Chromosome I"/>
</dbReference>
<keyword evidence="5" id="KW-0830">Ubiquinone</keyword>
<keyword evidence="5" id="KW-1003">Cell membrane</keyword>
<dbReference type="InterPro" id="IPR018086">
    <property type="entry name" value="NADH_UbQ_OxRdtase_su1_CS"/>
</dbReference>
<evidence type="ECO:0000256" key="1">
    <source>
        <dbReference type="ARBA" id="ARBA00004141"/>
    </source>
</evidence>
<gene>
    <name evidence="5" type="primary">nuoH</name>
    <name evidence="8" type="ORF">SAMN04515671_2492</name>
</gene>
<feature type="transmembrane region" description="Helical" evidence="5">
    <location>
        <begin position="138"/>
        <end position="158"/>
    </location>
</feature>
<feature type="transmembrane region" description="Helical" evidence="5">
    <location>
        <begin position="179"/>
        <end position="199"/>
    </location>
</feature>
<keyword evidence="2 5" id="KW-0812">Transmembrane</keyword>
<sequence length="479" mass="51819">MRAPVHLDTSPGISLDGSTQALLAGDPWWLMLIKAVIIFALLLLMTLFAIWFERKIVGRMQHRPGPTWNGPFGLLQSLADALKLIFKEGMIPARADKFVFIAAPILACIPAFLIFSIIPLGGQVSMFGHQTALQLTDLPVGVLAALAFSSIGVYGIVLGGWASGSTYPLLGGLRSAAQLISYEVAMGLSFVAVFLYAGTLSTSAIVNQQAGGWYVWLLPVSFVVYCVSMVGETNRAPFDMAEAEGELVGGFNTEYTGMRFGTFFLAEYINMINVSAIATTLFLGGWRAPWPLSRIPGANSGWITLIWFFVKVLLFMFVFVWLRGTLPRIRYDQFMTLGWKILVPVSLVWIVLVSTARVLNSATSLTTRQVLLWMGIPLVLVLLIAAFWPQKERPDQEEIDAADLLAAEQEDGEPTVVDAQGLVTVVTPRLGAYPIPPLDLRVPAAPIRSARAAAPPVGALAQGHPGSTGTSEGDPNVIS</sequence>
<dbReference type="PANTHER" id="PTHR11432:SF3">
    <property type="entry name" value="NADH-UBIQUINONE OXIDOREDUCTASE CHAIN 1"/>
    <property type="match status" value="1"/>
</dbReference>
<evidence type="ECO:0000256" key="3">
    <source>
        <dbReference type="ARBA" id="ARBA00022989"/>
    </source>
</evidence>
<dbReference type="NCBIfam" id="NF004743">
    <property type="entry name" value="PRK06076.1-4"/>
    <property type="match status" value="1"/>
</dbReference>
<comment type="function">
    <text evidence="5">NDH-1 shuttles electrons from NADH, via FMN and iron-sulfur (Fe-S) centers, to quinones in the respiratory chain. The immediate electron acceptor for the enzyme in this species is believed to be ubiquinone. Couples the redox reaction to proton translocation (for every two electrons transferred, four hydrogen ions are translocated across the cytoplasmic membrane), and thus conserves the redox energy in a proton gradient. This subunit may bind ubiquinone.</text>
</comment>
<keyword evidence="5 6" id="KW-0520">NAD</keyword>
<accession>A0A1H0NU77</accession>
<dbReference type="EC" id="7.1.1.-" evidence="5"/>
<proteinExistence type="inferred from homology"/>
<feature type="transmembrane region" description="Helical" evidence="5">
    <location>
        <begin position="334"/>
        <end position="358"/>
    </location>
</feature>
<feature type="transmembrane region" description="Helical" evidence="5">
    <location>
        <begin position="28"/>
        <end position="52"/>
    </location>
</feature>
<feature type="region of interest" description="Disordered" evidence="7">
    <location>
        <begin position="455"/>
        <end position="479"/>
    </location>
</feature>
<dbReference type="EMBL" id="LT629710">
    <property type="protein sequence ID" value="SDO96307.1"/>
    <property type="molecule type" value="Genomic_DNA"/>
</dbReference>
<feature type="transmembrane region" description="Helical" evidence="5">
    <location>
        <begin position="370"/>
        <end position="388"/>
    </location>
</feature>
<dbReference type="GO" id="GO:0048038">
    <property type="term" value="F:quinone binding"/>
    <property type="evidence" value="ECO:0007669"/>
    <property type="project" value="UniProtKB-KW"/>
</dbReference>
<dbReference type="AlphaFoldDB" id="A0A1H0NU77"/>
<keyword evidence="3 5" id="KW-1133">Transmembrane helix</keyword>
<comment type="subunit">
    <text evidence="5">NDH-1 is composed of 14 different subunits. Subunits NuoA, H, J, K, L, M, N constitute the membrane sector of the complex.</text>
</comment>
<name>A0A1H0NU77_9ACTN</name>
<keyword evidence="5" id="KW-1278">Translocase</keyword>
<dbReference type="GO" id="GO:0009060">
    <property type="term" value="P:aerobic respiration"/>
    <property type="evidence" value="ECO:0007669"/>
    <property type="project" value="TreeGrafter"/>
</dbReference>
<protein>
    <recommendedName>
        <fullName evidence="5">NADH-quinone oxidoreductase subunit H</fullName>
        <ecNumber evidence="5">7.1.1.-</ecNumber>
    </recommendedName>
    <alternativeName>
        <fullName evidence="5">NADH dehydrogenase I subunit H</fullName>
    </alternativeName>
    <alternativeName>
        <fullName evidence="5">NDH-1 subunit H</fullName>
    </alternativeName>
</protein>
<organism evidence="8 9">
    <name type="scientific">Nakamurella panacisegetis</name>
    <dbReference type="NCBI Taxonomy" id="1090615"/>
    <lineage>
        <taxon>Bacteria</taxon>
        <taxon>Bacillati</taxon>
        <taxon>Actinomycetota</taxon>
        <taxon>Actinomycetes</taxon>
        <taxon>Nakamurellales</taxon>
        <taxon>Nakamurellaceae</taxon>
        <taxon>Nakamurella</taxon>
    </lineage>
</organism>
<evidence type="ECO:0000313" key="8">
    <source>
        <dbReference type="EMBL" id="SDO96307.1"/>
    </source>
</evidence>
<keyword evidence="9" id="KW-1185">Reference proteome</keyword>
<keyword evidence="4 5" id="KW-0472">Membrane</keyword>
<feature type="transmembrane region" description="Helical" evidence="5">
    <location>
        <begin position="98"/>
        <end position="118"/>
    </location>
</feature>
<dbReference type="NCBIfam" id="NF004741">
    <property type="entry name" value="PRK06076.1-2"/>
    <property type="match status" value="1"/>
</dbReference>
<feature type="transmembrane region" description="Helical" evidence="5">
    <location>
        <begin position="268"/>
        <end position="288"/>
    </location>
</feature>
<feature type="transmembrane region" description="Helical" evidence="5">
    <location>
        <begin position="211"/>
        <end position="230"/>
    </location>
</feature>
<comment type="subcellular location">
    <subcellularLocation>
        <location evidence="5 6">Cell membrane</location>
        <topology evidence="5 6">Multi-pass membrane protein</topology>
    </subcellularLocation>
    <subcellularLocation>
        <location evidence="1">Membrane</location>
        <topology evidence="1">Multi-pass membrane protein</topology>
    </subcellularLocation>
</comment>
<dbReference type="PROSITE" id="PS00668">
    <property type="entry name" value="COMPLEX1_ND1_2"/>
    <property type="match status" value="1"/>
</dbReference>
<comment type="catalytic activity">
    <reaction evidence="5">
        <text>a quinone + NADH + 5 H(+)(in) = a quinol + NAD(+) + 4 H(+)(out)</text>
        <dbReference type="Rhea" id="RHEA:57888"/>
        <dbReference type="ChEBI" id="CHEBI:15378"/>
        <dbReference type="ChEBI" id="CHEBI:24646"/>
        <dbReference type="ChEBI" id="CHEBI:57540"/>
        <dbReference type="ChEBI" id="CHEBI:57945"/>
        <dbReference type="ChEBI" id="CHEBI:132124"/>
    </reaction>
</comment>
<dbReference type="OrthoDB" id="9803734at2"/>
<evidence type="ECO:0000313" key="9">
    <source>
        <dbReference type="Proteomes" id="UP000198741"/>
    </source>
</evidence>
<reference evidence="8 9" key="1">
    <citation type="submission" date="2016-10" db="EMBL/GenBank/DDBJ databases">
        <authorList>
            <person name="de Groot N.N."/>
        </authorList>
    </citation>
    <scope>NUCLEOTIDE SEQUENCE [LARGE SCALE GENOMIC DNA]</scope>
    <source>
        <strain evidence="9">P4-7,KCTC 19426,CECT 7604</strain>
    </source>
</reference>
<keyword evidence="5" id="KW-0874">Quinone</keyword>
<evidence type="ECO:0000256" key="4">
    <source>
        <dbReference type="ARBA" id="ARBA00023136"/>
    </source>
</evidence>
<feature type="compositionally biased region" description="Polar residues" evidence="7">
    <location>
        <begin position="465"/>
        <end position="479"/>
    </location>
</feature>
<dbReference type="Pfam" id="PF00146">
    <property type="entry name" value="NADHdh"/>
    <property type="match status" value="1"/>
</dbReference>
<dbReference type="GO" id="GO:0005886">
    <property type="term" value="C:plasma membrane"/>
    <property type="evidence" value="ECO:0007669"/>
    <property type="project" value="UniProtKB-SubCell"/>
</dbReference>
<dbReference type="PROSITE" id="PS00667">
    <property type="entry name" value="COMPLEX1_ND1_1"/>
    <property type="match status" value="1"/>
</dbReference>
<evidence type="ECO:0000256" key="6">
    <source>
        <dbReference type="RuleBase" id="RU000471"/>
    </source>
</evidence>
<evidence type="ECO:0000256" key="5">
    <source>
        <dbReference type="HAMAP-Rule" id="MF_01350"/>
    </source>
</evidence>
<feature type="transmembrane region" description="Helical" evidence="5">
    <location>
        <begin position="300"/>
        <end position="322"/>
    </location>
</feature>
<dbReference type="InterPro" id="IPR001694">
    <property type="entry name" value="NADH_UbQ_OxRdtase_su1/FPO"/>
</dbReference>
<dbReference type="RefSeq" id="WP_090476259.1">
    <property type="nucleotide sequence ID" value="NZ_LT629710.1"/>
</dbReference>
<evidence type="ECO:0000256" key="7">
    <source>
        <dbReference type="SAM" id="MobiDB-lite"/>
    </source>
</evidence>
<dbReference type="GO" id="GO:0016655">
    <property type="term" value="F:oxidoreductase activity, acting on NAD(P)H, quinone or similar compound as acceptor"/>
    <property type="evidence" value="ECO:0007669"/>
    <property type="project" value="UniProtKB-UniRule"/>
</dbReference>